<keyword evidence="1" id="KW-0812">Transmembrane</keyword>
<name>A0ABW1GPQ3_9ACTN</name>
<evidence type="ECO:0000313" key="3">
    <source>
        <dbReference type="Proteomes" id="UP001596200"/>
    </source>
</evidence>
<proteinExistence type="predicted"/>
<reference evidence="3" key="1">
    <citation type="journal article" date="2019" name="Int. J. Syst. Evol. Microbiol.">
        <title>The Global Catalogue of Microorganisms (GCM) 10K type strain sequencing project: providing services to taxonomists for standard genome sequencing and annotation.</title>
        <authorList>
            <consortium name="The Broad Institute Genomics Platform"/>
            <consortium name="The Broad Institute Genome Sequencing Center for Infectious Disease"/>
            <person name="Wu L."/>
            <person name="Ma J."/>
        </authorList>
    </citation>
    <scope>NUCLEOTIDE SEQUENCE [LARGE SCALE GENOMIC DNA]</scope>
    <source>
        <strain evidence="3">JCM 4147</strain>
    </source>
</reference>
<protein>
    <recommendedName>
        <fullName evidence="4">PH domain-containing protein</fullName>
    </recommendedName>
</protein>
<evidence type="ECO:0008006" key="4">
    <source>
        <dbReference type="Google" id="ProtNLM"/>
    </source>
</evidence>
<dbReference type="Proteomes" id="UP001596200">
    <property type="component" value="Unassembled WGS sequence"/>
</dbReference>
<evidence type="ECO:0000256" key="1">
    <source>
        <dbReference type="SAM" id="Phobius"/>
    </source>
</evidence>
<evidence type="ECO:0000313" key="2">
    <source>
        <dbReference type="EMBL" id="MFC5916831.1"/>
    </source>
</evidence>
<comment type="caution">
    <text evidence="2">The sequence shown here is derived from an EMBL/GenBank/DDBJ whole genome shotgun (WGS) entry which is preliminary data.</text>
</comment>
<feature type="transmembrane region" description="Helical" evidence="1">
    <location>
        <begin position="83"/>
        <end position="106"/>
    </location>
</feature>
<keyword evidence="3" id="KW-1185">Reference proteome</keyword>
<keyword evidence="1" id="KW-1133">Transmembrane helix</keyword>
<dbReference type="EMBL" id="JBHSPU010000022">
    <property type="protein sequence ID" value="MFC5916831.1"/>
    <property type="molecule type" value="Genomic_DNA"/>
</dbReference>
<sequence>MFSAAVPPRLGGLWRSTESGVAYAPQRPAELRRVRNRAALLIVLACVLAVAAVAMCGTAAAHWGDTYIEMPHRSGEPERSRPIVVLGLGLLLLVSAALAVIGARILRRPRRPTVELTPTAVRSHMYGAVEVPWDEVIGARVAEGPRIDLARPASTYRIAGRERREDAEASLRLYAPSSELLPLLAWLREHPEARTTVLAPWSDRLAVRNGDEEK</sequence>
<keyword evidence="1" id="KW-0472">Membrane</keyword>
<accession>A0ABW1GPQ3</accession>
<dbReference type="RefSeq" id="WP_344515695.1">
    <property type="nucleotide sequence ID" value="NZ_BAAATU010000034.1"/>
</dbReference>
<organism evidence="2 3">
    <name type="scientific">Streptomyces pulveraceus</name>
    <dbReference type="NCBI Taxonomy" id="68258"/>
    <lineage>
        <taxon>Bacteria</taxon>
        <taxon>Bacillati</taxon>
        <taxon>Actinomycetota</taxon>
        <taxon>Actinomycetes</taxon>
        <taxon>Kitasatosporales</taxon>
        <taxon>Streptomycetaceae</taxon>
        <taxon>Streptomyces</taxon>
    </lineage>
</organism>
<feature type="transmembrane region" description="Helical" evidence="1">
    <location>
        <begin position="38"/>
        <end position="63"/>
    </location>
</feature>
<gene>
    <name evidence="2" type="ORF">ACFP1B_25895</name>
</gene>